<sequence length="189" mass="21017">MQDRMKRDVCFAAELSTRRQRRLEYLVNSGKISEAISCQYASHFGRPWLFVRSLTQVELVIQAGNSCGTNMEATSSHVPPARALASGRVCTYACQNSARRHVSTKSLYSLQLQGRGTGGGDDCDISSNKSEVIDGVNYLTECEEREIKARLTIVCSASECEEKTSERRPSFLYAMILLLGDKNNNFTLS</sequence>
<gene>
    <name evidence="1" type="ORF">JOB18_038261</name>
</gene>
<dbReference type="Proteomes" id="UP000693946">
    <property type="component" value="Linkage Group LG17"/>
</dbReference>
<accession>A0AAV6RVX9</accession>
<keyword evidence="2" id="KW-1185">Reference proteome</keyword>
<dbReference type="AlphaFoldDB" id="A0AAV6RVX9"/>
<evidence type="ECO:0000313" key="2">
    <source>
        <dbReference type="Proteomes" id="UP000693946"/>
    </source>
</evidence>
<name>A0AAV6RVX9_SOLSE</name>
<protein>
    <submittedName>
        <fullName evidence="1">Uncharacterized protein</fullName>
    </submittedName>
</protein>
<comment type="caution">
    <text evidence="1">The sequence shown here is derived from an EMBL/GenBank/DDBJ whole genome shotgun (WGS) entry which is preliminary data.</text>
</comment>
<reference evidence="1 2" key="1">
    <citation type="journal article" date="2021" name="Sci. Rep.">
        <title>Chromosome anchoring in Senegalese sole (Solea senegalensis) reveals sex-associated markers and genome rearrangements in flatfish.</title>
        <authorList>
            <person name="Guerrero-Cozar I."/>
            <person name="Gomez-Garrido J."/>
            <person name="Berbel C."/>
            <person name="Martinez-Blanch J.F."/>
            <person name="Alioto T."/>
            <person name="Claros M.G."/>
            <person name="Gagnaire P.A."/>
            <person name="Manchado M."/>
        </authorList>
    </citation>
    <scope>NUCLEOTIDE SEQUENCE [LARGE SCALE GENOMIC DNA]</scope>
    <source>
        <strain evidence="1">Sse05_10M</strain>
    </source>
</reference>
<evidence type="ECO:0000313" key="1">
    <source>
        <dbReference type="EMBL" id="KAG7509229.1"/>
    </source>
</evidence>
<proteinExistence type="predicted"/>
<dbReference type="EMBL" id="JAGKHQ010000009">
    <property type="protein sequence ID" value="KAG7509229.1"/>
    <property type="molecule type" value="Genomic_DNA"/>
</dbReference>
<organism evidence="1 2">
    <name type="scientific">Solea senegalensis</name>
    <name type="common">Senegalese sole</name>
    <dbReference type="NCBI Taxonomy" id="28829"/>
    <lineage>
        <taxon>Eukaryota</taxon>
        <taxon>Metazoa</taxon>
        <taxon>Chordata</taxon>
        <taxon>Craniata</taxon>
        <taxon>Vertebrata</taxon>
        <taxon>Euteleostomi</taxon>
        <taxon>Actinopterygii</taxon>
        <taxon>Neopterygii</taxon>
        <taxon>Teleostei</taxon>
        <taxon>Neoteleostei</taxon>
        <taxon>Acanthomorphata</taxon>
        <taxon>Carangaria</taxon>
        <taxon>Pleuronectiformes</taxon>
        <taxon>Pleuronectoidei</taxon>
        <taxon>Soleidae</taxon>
        <taxon>Solea</taxon>
    </lineage>
</organism>